<comment type="similarity">
    <text evidence="1">Belongs to the carbohydrate kinase PfkB family.</text>
</comment>
<evidence type="ECO:0000256" key="3">
    <source>
        <dbReference type="ARBA" id="ARBA00022741"/>
    </source>
</evidence>
<dbReference type="RefSeq" id="WP_344737646.1">
    <property type="nucleotide sequence ID" value="NZ_BAAAYU010000005.1"/>
</dbReference>
<sequence length="316" mass="32570">MTGPAVVTLGESMVRLTASRPGPLAHSATMALGMGGAESNVAIGLARLGVDVAWMSRLGADSGGDLIVRELLAEGVRVAAVRDPEAPTGLMLKERRTPDTVSVTYYRSGSAASRMSSEDLDASLIASARMLHLSGITPALSSSCLEAVRTAVAIAKDAGVPISLDLNYRRRLWDENDAAAFYGSVMHDVDIVFAGDDEAAIAAGISAEPRVLAQRLHGMGAETVVIKRGSLGAFVLTDAGVHSVDALPITPIDTVGAGDAFVAGYLAEHLSGASPAEALVLAVRTGAFACLAEGDWEGAPRRAELGLLSSVDPVIR</sequence>
<dbReference type="PANTHER" id="PTHR43085:SF1">
    <property type="entry name" value="PSEUDOURIDINE KINASE-RELATED"/>
    <property type="match status" value="1"/>
</dbReference>
<dbReference type="Pfam" id="PF00294">
    <property type="entry name" value="PfkB"/>
    <property type="match status" value="1"/>
</dbReference>
<dbReference type="Gene3D" id="3.40.1190.20">
    <property type="match status" value="1"/>
</dbReference>
<feature type="domain" description="Carbohydrate kinase PfkB" evidence="6">
    <location>
        <begin position="6"/>
        <end position="296"/>
    </location>
</feature>
<dbReference type="InterPro" id="IPR002173">
    <property type="entry name" value="Carboh/pur_kinase_PfkB_CS"/>
</dbReference>
<dbReference type="GO" id="GO:0016301">
    <property type="term" value="F:kinase activity"/>
    <property type="evidence" value="ECO:0007669"/>
    <property type="project" value="UniProtKB-KW"/>
</dbReference>
<dbReference type="EMBL" id="BAAAYU010000005">
    <property type="protein sequence ID" value="GAA3634958.1"/>
    <property type="molecule type" value="Genomic_DNA"/>
</dbReference>
<proteinExistence type="inferred from homology"/>
<dbReference type="CDD" id="cd01166">
    <property type="entry name" value="KdgK"/>
    <property type="match status" value="1"/>
</dbReference>
<gene>
    <name evidence="7" type="ORF">GCM10022200_17760</name>
</gene>
<organism evidence="7 8">
    <name type="scientific">Microbacterium awajiense</name>
    <dbReference type="NCBI Taxonomy" id="415214"/>
    <lineage>
        <taxon>Bacteria</taxon>
        <taxon>Bacillati</taxon>
        <taxon>Actinomycetota</taxon>
        <taxon>Actinomycetes</taxon>
        <taxon>Micrococcales</taxon>
        <taxon>Microbacteriaceae</taxon>
        <taxon>Microbacterium</taxon>
    </lineage>
</organism>
<dbReference type="SUPFAM" id="SSF53613">
    <property type="entry name" value="Ribokinase-like"/>
    <property type="match status" value="1"/>
</dbReference>
<keyword evidence="2" id="KW-0808">Transferase</keyword>
<name>A0ABP7ALB2_9MICO</name>
<keyword evidence="8" id="KW-1185">Reference proteome</keyword>
<evidence type="ECO:0000259" key="6">
    <source>
        <dbReference type="Pfam" id="PF00294"/>
    </source>
</evidence>
<keyword evidence="5" id="KW-0067">ATP-binding</keyword>
<evidence type="ECO:0000256" key="1">
    <source>
        <dbReference type="ARBA" id="ARBA00010688"/>
    </source>
</evidence>
<comment type="caution">
    <text evidence="7">The sequence shown here is derived from an EMBL/GenBank/DDBJ whole genome shotgun (WGS) entry which is preliminary data.</text>
</comment>
<dbReference type="InterPro" id="IPR029056">
    <property type="entry name" value="Ribokinase-like"/>
</dbReference>
<accession>A0ABP7ALB2</accession>
<keyword evidence="4 7" id="KW-0418">Kinase</keyword>
<evidence type="ECO:0000256" key="2">
    <source>
        <dbReference type="ARBA" id="ARBA00022679"/>
    </source>
</evidence>
<evidence type="ECO:0000256" key="5">
    <source>
        <dbReference type="ARBA" id="ARBA00022840"/>
    </source>
</evidence>
<keyword evidence="3" id="KW-0547">Nucleotide-binding</keyword>
<evidence type="ECO:0000256" key="4">
    <source>
        <dbReference type="ARBA" id="ARBA00022777"/>
    </source>
</evidence>
<reference evidence="8" key="1">
    <citation type="journal article" date="2019" name="Int. J. Syst. Evol. Microbiol.">
        <title>The Global Catalogue of Microorganisms (GCM) 10K type strain sequencing project: providing services to taxonomists for standard genome sequencing and annotation.</title>
        <authorList>
            <consortium name="The Broad Institute Genomics Platform"/>
            <consortium name="The Broad Institute Genome Sequencing Center for Infectious Disease"/>
            <person name="Wu L."/>
            <person name="Ma J."/>
        </authorList>
    </citation>
    <scope>NUCLEOTIDE SEQUENCE [LARGE SCALE GENOMIC DNA]</scope>
    <source>
        <strain evidence="8">JCM 16544</strain>
    </source>
</reference>
<dbReference type="PROSITE" id="PS00584">
    <property type="entry name" value="PFKB_KINASES_2"/>
    <property type="match status" value="1"/>
</dbReference>
<evidence type="ECO:0000313" key="7">
    <source>
        <dbReference type="EMBL" id="GAA3634958.1"/>
    </source>
</evidence>
<dbReference type="InterPro" id="IPR011611">
    <property type="entry name" value="PfkB_dom"/>
</dbReference>
<dbReference type="InterPro" id="IPR050306">
    <property type="entry name" value="PfkB_Carbo_kinase"/>
</dbReference>
<evidence type="ECO:0000313" key="8">
    <source>
        <dbReference type="Proteomes" id="UP001501697"/>
    </source>
</evidence>
<dbReference type="PANTHER" id="PTHR43085">
    <property type="entry name" value="HEXOKINASE FAMILY MEMBER"/>
    <property type="match status" value="1"/>
</dbReference>
<protein>
    <submittedName>
        <fullName evidence="7">Sugar kinase</fullName>
    </submittedName>
</protein>
<dbReference type="Proteomes" id="UP001501697">
    <property type="component" value="Unassembled WGS sequence"/>
</dbReference>